<dbReference type="EMBL" id="CAJVPV010005588">
    <property type="protein sequence ID" value="CAG8593151.1"/>
    <property type="molecule type" value="Genomic_DNA"/>
</dbReference>
<feature type="non-terminal residue" evidence="1">
    <location>
        <position position="231"/>
    </location>
</feature>
<dbReference type="SUPFAM" id="SSF47095">
    <property type="entry name" value="HMG-box"/>
    <property type="match status" value="1"/>
</dbReference>
<reference evidence="1" key="1">
    <citation type="submission" date="2021-06" db="EMBL/GenBank/DDBJ databases">
        <authorList>
            <person name="Kallberg Y."/>
            <person name="Tangrot J."/>
            <person name="Rosling A."/>
        </authorList>
    </citation>
    <scope>NUCLEOTIDE SEQUENCE</scope>
    <source>
        <strain evidence="1">CL551</strain>
    </source>
</reference>
<evidence type="ECO:0000313" key="2">
    <source>
        <dbReference type="Proteomes" id="UP000789342"/>
    </source>
</evidence>
<comment type="caution">
    <text evidence="1">The sequence shown here is derived from an EMBL/GenBank/DDBJ whole genome shotgun (WGS) entry which is preliminary data.</text>
</comment>
<dbReference type="AlphaFoldDB" id="A0A9N9C6M8"/>
<gene>
    <name evidence="1" type="ORF">AMORRO_LOCUS7438</name>
</gene>
<dbReference type="Gene3D" id="1.10.30.10">
    <property type="entry name" value="High mobility group box domain"/>
    <property type="match status" value="1"/>
</dbReference>
<evidence type="ECO:0000313" key="1">
    <source>
        <dbReference type="EMBL" id="CAG8593151.1"/>
    </source>
</evidence>
<keyword evidence="2" id="KW-1185">Reference proteome</keyword>
<name>A0A9N9C6M8_9GLOM</name>
<accession>A0A9N9C6M8</accession>
<organism evidence="1 2">
    <name type="scientific">Acaulospora morrowiae</name>
    <dbReference type="NCBI Taxonomy" id="94023"/>
    <lineage>
        <taxon>Eukaryota</taxon>
        <taxon>Fungi</taxon>
        <taxon>Fungi incertae sedis</taxon>
        <taxon>Mucoromycota</taxon>
        <taxon>Glomeromycotina</taxon>
        <taxon>Glomeromycetes</taxon>
        <taxon>Diversisporales</taxon>
        <taxon>Acaulosporaceae</taxon>
        <taxon>Acaulospora</taxon>
    </lineage>
</organism>
<dbReference type="Proteomes" id="UP000789342">
    <property type="component" value="Unassembled WGS sequence"/>
</dbReference>
<dbReference type="OrthoDB" id="2351898at2759"/>
<protein>
    <submittedName>
        <fullName evidence="1">18540_t:CDS:1</fullName>
    </submittedName>
</protein>
<proteinExistence type="predicted"/>
<dbReference type="InterPro" id="IPR036910">
    <property type="entry name" value="HMG_box_dom_sf"/>
</dbReference>
<sequence length="231" mass="27378">MDNRKELYNSIMVKVPYPPTVTAEELFKSRKRSNNGKSRSKVSNSFLVYRGEYYKELKKTHHGIPQYMVSRMASNSWKHEPKHIKEAYLNIAGDLDKLFLESNKKANVQFQPLPQTSATSIPIFQEIEVNPDLIYIQGESPIEENTFNCDPSQYGCPCYTYSQYEGFFSQYEGFFSQYEGFFSQEEIYFNAYQDVYLNYFCQEELDWYTYFMSQPEQLYFDANWCHLIPLP</sequence>